<evidence type="ECO:0000256" key="1">
    <source>
        <dbReference type="SAM" id="MobiDB-lite"/>
    </source>
</evidence>
<comment type="caution">
    <text evidence="3">The sequence shown here is derived from an EMBL/GenBank/DDBJ whole genome shotgun (WGS) entry which is preliminary data.</text>
</comment>
<dbReference type="PROSITE" id="PS50097">
    <property type="entry name" value="BTB"/>
    <property type="match status" value="1"/>
</dbReference>
<feature type="domain" description="BTB" evidence="2">
    <location>
        <begin position="15"/>
        <end position="82"/>
    </location>
</feature>
<proteinExistence type="predicted"/>
<gene>
    <name evidence="3" type="ORF">DNG_09247</name>
</gene>
<keyword evidence="4" id="KW-1185">Reference proteome</keyword>
<evidence type="ECO:0000313" key="4">
    <source>
        <dbReference type="Proteomes" id="UP001187682"/>
    </source>
</evidence>
<dbReference type="Proteomes" id="UP001187682">
    <property type="component" value="Unassembled WGS sequence"/>
</dbReference>
<reference evidence="3" key="1">
    <citation type="submission" date="2018-03" db="EMBL/GenBank/DDBJ databases">
        <authorList>
            <person name="Guldener U."/>
        </authorList>
    </citation>
    <scope>NUCLEOTIDE SEQUENCE</scope>
</reference>
<dbReference type="EMBL" id="ONZQ02000016">
    <property type="protein sequence ID" value="SPO06557.1"/>
    <property type="molecule type" value="Genomic_DNA"/>
</dbReference>
<dbReference type="SUPFAM" id="SSF54695">
    <property type="entry name" value="POZ domain"/>
    <property type="match status" value="1"/>
</dbReference>
<protein>
    <recommendedName>
        <fullName evidence="2">BTB domain-containing protein</fullName>
    </recommendedName>
</protein>
<dbReference type="InterPro" id="IPR011333">
    <property type="entry name" value="SKP1/BTB/POZ_sf"/>
</dbReference>
<dbReference type="PANTHER" id="PTHR47843">
    <property type="entry name" value="BTB DOMAIN-CONTAINING PROTEIN-RELATED"/>
    <property type="match status" value="1"/>
</dbReference>
<feature type="compositionally biased region" description="Basic and acidic residues" evidence="1">
    <location>
        <begin position="93"/>
        <end position="113"/>
    </location>
</feature>
<organism evidence="3 4">
    <name type="scientific">Cephalotrichum gorgonifer</name>
    <dbReference type="NCBI Taxonomy" id="2041049"/>
    <lineage>
        <taxon>Eukaryota</taxon>
        <taxon>Fungi</taxon>
        <taxon>Dikarya</taxon>
        <taxon>Ascomycota</taxon>
        <taxon>Pezizomycotina</taxon>
        <taxon>Sordariomycetes</taxon>
        <taxon>Hypocreomycetidae</taxon>
        <taxon>Microascales</taxon>
        <taxon>Microascaceae</taxon>
        <taxon>Cephalotrichum</taxon>
    </lineage>
</organism>
<evidence type="ECO:0000259" key="2">
    <source>
        <dbReference type="PROSITE" id="PS50097"/>
    </source>
</evidence>
<evidence type="ECO:0000313" key="3">
    <source>
        <dbReference type="EMBL" id="SPO06557.1"/>
    </source>
</evidence>
<dbReference type="InterPro" id="IPR000210">
    <property type="entry name" value="BTB/POZ_dom"/>
</dbReference>
<dbReference type="Gene3D" id="3.30.710.10">
    <property type="entry name" value="Potassium Channel Kv1.1, Chain A"/>
    <property type="match status" value="1"/>
</dbReference>
<sequence length="281" mass="31365">MEGISKKTVATSPLLRFLVGLEQQEFTIHSALLAHQSPALGILVNDRLKEAADGTVLWDDVDEHTFTSFWQYAYTGSYETPRLGSRVVTKAKTNGETKPGREPVDARPVEDSGRQSPEGVGSGAPPTSVLALRKKKARNSNRDALWTSFCSSWKVDLPAHVISTPHEHKGLDDNAETFIHHVNVYLLADRYGIPRLMDVSFSKLHKALIRYAAQEAKLHDIVALLRYCYGDPVPGRLRDLVVRYAACEIEQLWKSEDFRNFLEATGSFSRALMGSIVSRLD</sequence>
<name>A0AAE8SZY8_9PEZI</name>
<feature type="region of interest" description="Disordered" evidence="1">
    <location>
        <begin position="87"/>
        <end position="128"/>
    </location>
</feature>
<dbReference type="AlphaFoldDB" id="A0AAE8SZY8"/>
<accession>A0AAE8SZY8</accession>